<dbReference type="eggNOG" id="ENOG5032X5Z">
    <property type="taxonomic scope" value="Bacteria"/>
</dbReference>
<gene>
    <name evidence="2" type="ORF">KP22_12400</name>
</gene>
<dbReference type="PANTHER" id="PTHR15323:SF6">
    <property type="entry name" value="CELL DIVISION CYCLE PROTEIN 123 HOMOLOG"/>
    <property type="match status" value="1"/>
</dbReference>
<dbReference type="Proteomes" id="UP000032874">
    <property type="component" value="Unassembled WGS sequence"/>
</dbReference>
<protein>
    <submittedName>
        <fullName evidence="2">Regulator</fullName>
    </submittedName>
</protein>
<reference evidence="2 3" key="1">
    <citation type="submission" date="2014-08" db="EMBL/GenBank/DDBJ databases">
        <title>Genome sequences of NCPPB Pectobacterium isolates.</title>
        <authorList>
            <person name="Glover R.H."/>
            <person name="Sapp M."/>
            <person name="Elphinstone J."/>
        </authorList>
    </citation>
    <scope>NUCLEOTIDE SEQUENCE [LARGE SCALE GENOMIC DNA]</scope>
    <source>
        <strain evidence="2 3">NCPPB 2795</strain>
    </source>
</reference>
<organism evidence="2 3">
    <name type="scientific">Pectobacterium betavasculorum</name>
    <dbReference type="NCBI Taxonomy" id="55207"/>
    <lineage>
        <taxon>Bacteria</taxon>
        <taxon>Pseudomonadati</taxon>
        <taxon>Pseudomonadota</taxon>
        <taxon>Gammaproteobacteria</taxon>
        <taxon>Enterobacterales</taxon>
        <taxon>Pectobacteriaceae</taxon>
        <taxon>Pectobacterium</taxon>
    </lineage>
</organism>
<name>A0A093S3K0_9GAMM</name>
<comment type="caution">
    <text evidence="2">The sequence shown here is derived from an EMBL/GenBank/DDBJ whole genome shotgun (WGS) entry which is preliminary data.</text>
</comment>
<dbReference type="PANTHER" id="PTHR15323">
    <property type="entry name" value="D123 PROTEIN"/>
    <property type="match status" value="1"/>
</dbReference>
<evidence type="ECO:0000313" key="3">
    <source>
        <dbReference type="Proteomes" id="UP000032874"/>
    </source>
</evidence>
<proteinExistence type="inferred from homology"/>
<dbReference type="AlphaFoldDB" id="A0A093S3K0"/>
<evidence type="ECO:0000256" key="1">
    <source>
        <dbReference type="ARBA" id="ARBA00011047"/>
    </source>
</evidence>
<sequence>MYSEHKVTFIENWPKELLDLSFLSEGFELHERDVIAIGANTHDFMNARGLLEKPLYSAQLREDIEYALSVLNKPAFLRFGGVSYHDDARPRLEAVDGVIEQLAVSNRRVASYLWDCLQSSTPVWLYLREWRDIPRWGEFRCFIKEGKVIGVSQYHCLEYFPFIKEKENEIRLQLIAFLQKLLPVLHVDSVVADVAITYQNSEFATTLIELNPFIQRTDACLFSWVNGGDFNGRIRINLSDADAQAEKQRRPYLL</sequence>
<evidence type="ECO:0000313" key="2">
    <source>
        <dbReference type="EMBL" id="KFX04691.1"/>
    </source>
</evidence>
<dbReference type="Pfam" id="PF07065">
    <property type="entry name" value="D123"/>
    <property type="match status" value="1"/>
</dbReference>
<dbReference type="EMBL" id="JQHM01000004">
    <property type="protein sequence ID" value="KFX04691.1"/>
    <property type="molecule type" value="Genomic_DNA"/>
</dbReference>
<accession>A0A093S3K0</accession>
<dbReference type="GO" id="GO:0005737">
    <property type="term" value="C:cytoplasm"/>
    <property type="evidence" value="ECO:0007669"/>
    <property type="project" value="TreeGrafter"/>
</dbReference>
<dbReference type="STRING" id="55207.KP22_12400"/>
<dbReference type="RefSeq" id="WP_039324508.1">
    <property type="nucleotide sequence ID" value="NZ_JQHM01000004.1"/>
</dbReference>
<comment type="similarity">
    <text evidence="1">Belongs to the CDC123 family.</text>
</comment>
<dbReference type="InterPro" id="IPR009772">
    <property type="entry name" value="CDC123"/>
</dbReference>